<evidence type="ECO:0000256" key="9">
    <source>
        <dbReference type="SAM" id="MobiDB-lite"/>
    </source>
</evidence>
<evidence type="ECO:0000256" key="8">
    <source>
        <dbReference type="PROSITE-ProRule" id="PRU00176"/>
    </source>
</evidence>
<feature type="compositionally biased region" description="Basic and acidic residues" evidence="9">
    <location>
        <begin position="365"/>
        <end position="378"/>
    </location>
</feature>
<dbReference type="EMBL" id="JQDR03014064">
    <property type="protein sequence ID" value="KAA0188714.1"/>
    <property type="molecule type" value="Genomic_DNA"/>
</dbReference>
<feature type="compositionally biased region" description="Gly residues" evidence="9">
    <location>
        <begin position="191"/>
        <end position="200"/>
    </location>
</feature>
<evidence type="ECO:0000313" key="12">
    <source>
        <dbReference type="Proteomes" id="UP000694843"/>
    </source>
</evidence>
<sequence length="389" mass="46170">MTQYLPPNLLALFAARDPIPYLPPVDKLTWEKKTDGYSGVASLIHRFEDPANTPPPKHVETRDERMERKRREKAEQIQYKLEQEIAMWDPHNIPDATSDPYKTLFVARINYDTSESKLRREFEIYGPIKKIRMIVNTTNNKPRGYAFIEYEHERDMHSAYKNADGRKIDNRRVLVDVERARTVKGWLSRRLGGGLGGTRRGGPDVNIKHSGREDDRKRGNDDMDRSEPARSRDRSRTHERRRSRSPRSRDRDRDRERDRKKRSRSRDRKRRRSRERPAEVTVDEEETRAARRHRSRSRDRERKHRRSRSRERKHRRDRDRERAPKLTGIEGGAQTGDLPPKIKQEPDDDYPDYSNSNPVYNNIPLKDEEGRPKNGTKFEDDEGNNEIDY</sequence>
<dbReference type="OMA" id="GRTTKGW"/>
<dbReference type="SMART" id="SM00360">
    <property type="entry name" value="RRM"/>
    <property type="match status" value="1"/>
</dbReference>
<dbReference type="RefSeq" id="XP_018022223.1">
    <property type="nucleotide sequence ID" value="XM_018166734.2"/>
</dbReference>
<dbReference type="KEGG" id="hazt:108678351"/>
<dbReference type="PROSITE" id="PS50102">
    <property type="entry name" value="RRM"/>
    <property type="match status" value="1"/>
</dbReference>
<feature type="domain" description="RRM" evidence="10">
    <location>
        <begin position="102"/>
        <end position="180"/>
    </location>
</feature>
<feature type="compositionally biased region" description="Basic and acidic residues" evidence="9">
    <location>
        <begin position="57"/>
        <end position="68"/>
    </location>
</feature>
<dbReference type="CDD" id="cd12236">
    <property type="entry name" value="RRM_snRNP70"/>
    <property type="match status" value="1"/>
</dbReference>
<dbReference type="AlphaFoldDB" id="A0A6A0GUH0"/>
<feature type="region of interest" description="Disordered" evidence="9">
    <location>
        <begin position="189"/>
        <end position="389"/>
    </location>
</feature>
<proteinExistence type="predicted"/>
<keyword evidence="4" id="KW-0507">mRNA processing</keyword>
<dbReference type="InterPro" id="IPR000504">
    <property type="entry name" value="RRM_dom"/>
</dbReference>
<feature type="region of interest" description="Disordered" evidence="9">
    <location>
        <begin position="47"/>
        <end position="68"/>
    </location>
</feature>
<keyword evidence="5 8" id="KW-0694">RNA-binding</keyword>
<dbReference type="InterPro" id="IPR022023">
    <property type="entry name" value="U1snRNP70_N"/>
</dbReference>
<dbReference type="GeneID" id="108678351"/>
<dbReference type="Pfam" id="PF00076">
    <property type="entry name" value="RRM_1"/>
    <property type="match status" value="1"/>
</dbReference>
<keyword evidence="7 13" id="KW-0687">Ribonucleoprotein</keyword>
<feature type="compositionally biased region" description="Basic and acidic residues" evidence="9">
    <location>
        <begin position="247"/>
        <end position="257"/>
    </location>
</feature>
<dbReference type="GO" id="GO:0071011">
    <property type="term" value="C:precatalytic spliceosome"/>
    <property type="evidence" value="ECO:0007669"/>
    <property type="project" value="TreeGrafter"/>
</dbReference>
<dbReference type="GO" id="GO:0030619">
    <property type="term" value="F:U1 snRNA binding"/>
    <property type="evidence" value="ECO:0007669"/>
    <property type="project" value="InterPro"/>
</dbReference>
<dbReference type="Proteomes" id="UP000711488">
    <property type="component" value="Unassembled WGS sequence"/>
</dbReference>
<evidence type="ECO:0000256" key="2">
    <source>
        <dbReference type="ARBA" id="ARBA00004642"/>
    </source>
</evidence>
<evidence type="ECO:0000313" key="11">
    <source>
        <dbReference type="EMBL" id="KAA0188714.1"/>
    </source>
</evidence>
<keyword evidence="6" id="KW-0539">Nucleus</keyword>
<reference evidence="11" key="2">
    <citation type="journal article" date="2018" name="Environ. Sci. Technol.">
        <title>The Toxicogenome of Hyalella azteca: A Model for Sediment Ecotoxicology and Evolutionary Toxicology.</title>
        <authorList>
            <person name="Poynton H.C."/>
            <person name="Hasenbein S."/>
            <person name="Benoit J.B."/>
            <person name="Sepulveda M.S."/>
            <person name="Poelchau M.F."/>
            <person name="Hughes D.S.T."/>
            <person name="Murali S.C."/>
            <person name="Chen S."/>
            <person name="Glastad K.M."/>
            <person name="Goodisman M.A.D."/>
            <person name="Werren J.H."/>
            <person name="Vineis J.H."/>
            <person name="Bowen J.L."/>
            <person name="Friedrich M."/>
            <person name="Jones J."/>
            <person name="Robertson H.M."/>
            <person name="Feyereisen R."/>
            <person name="Mechler-Hickson A."/>
            <person name="Mathers N."/>
            <person name="Lee C.E."/>
            <person name="Colbourne J.K."/>
            <person name="Biales A."/>
            <person name="Johnston J.S."/>
            <person name="Wellborn G.A."/>
            <person name="Rosendale A.J."/>
            <person name="Cridge A.G."/>
            <person name="Munoz-Torres M.C."/>
            <person name="Bain P.A."/>
            <person name="Manny A.R."/>
            <person name="Major K.M."/>
            <person name="Lambert F.N."/>
            <person name="Vulpe C.D."/>
            <person name="Tuck P."/>
            <person name="Blalock B.J."/>
            <person name="Lin Y.Y."/>
            <person name="Smith M.E."/>
            <person name="Ochoa-Acuna H."/>
            <person name="Chen M.M."/>
            <person name="Childers C.P."/>
            <person name="Qu J."/>
            <person name="Dugan S."/>
            <person name="Lee S.L."/>
            <person name="Chao H."/>
            <person name="Dinh H."/>
            <person name="Han Y."/>
            <person name="Doddapaneni H."/>
            <person name="Worley K.C."/>
            <person name="Muzny D.M."/>
            <person name="Gibbs R.A."/>
            <person name="Richards S."/>
        </authorList>
    </citation>
    <scope>NUCLEOTIDE SEQUENCE</scope>
    <source>
        <strain evidence="11">HAZT.00-mixed</strain>
        <tissue evidence="11">Whole organism</tissue>
    </source>
</reference>
<dbReference type="SUPFAM" id="SSF54928">
    <property type="entry name" value="RNA-binding domain, RBD"/>
    <property type="match status" value="1"/>
</dbReference>
<dbReference type="InterPro" id="IPR035979">
    <property type="entry name" value="RBD_domain_sf"/>
</dbReference>
<dbReference type="CTD" id="33982"/>
<dbReference type="Gene3D" id="3.30.70.330">
    <property type="match status" value="1"/>
</dbReference>
<dbReference type="Pfam" id="PF12220">
    <property type="entry name" value="U1snRNP70_N"/>
    <property type="match status" value="1"/>
</dbReference>
<dbReference type="OrthoDB" id="4207594at2759"/>
<evidence type="ECO:0000256" key="1">
    <source>
        <dbReference type="ARBA" id="ARBA00004324"/>
    </source>
</evidence>
<feature type="compositionally biased region" description="Basic and acidic residues" evidence="9">
    <location>
        <begin position="206"/>
        <end position="236"/>
    </location>
</feature>
<gene>
    <name evidence="13" type="primary">LOC108678351</name>
    <name evidence="11" type="ORF">HAZT_HAZT001537</name>
</gene>
<reference evidence="11" key="3">
    <citation type="submission" date="2019-06" db="EMBL/GenBank/DDBJ databases">
        <authorList>
            <person name="Poynton C."/>
            <person name="Hasenbein S."/>
            <person name="Benoit J.B."/>
            <person name="Sepulveda M.S."/>
            <person name="Poelchau M.F."/>
            <person name="Murali S.C."/>
            <person name="Chen S."/>
            <person name="Glastad K.M."/>
            <person name="Werren J.H."/>
            <person name="Vineis J.H."/>
            <person name="Bowen J.L."/>
            <person name="Friedrich M."/>
            <person name="Jones J."/>
            <person name="Robertson H.M."/>
            <person name="Feyereisen R."/>
            <person name="Mechler-Hickson A."/>
            <person name="Mathers N."/>
            <person name="Lee C.E."/>
            <person name="Colbourne J.K."/>
            <person name="Biales A."/>
            <person name="Johnston J.S."/>
            <person name="Wellborn G.A."/>
            <person name="Rosendale A.J."/>
            <person name="Cridge A.G."/>
            <person name="Munoz-Torres M.C."/>
            <person name="Bain P.A."/>
            <person name="Manny A.R."/>
            <person name="Major K.M."/>
            <person name="Lambert F.N."/>
            <person name="Vulpe C.D."/>
            <person name="Tuck P."/>
            <person name="Blalock B.J."/>
            <person name="Lin Y.-Y."/>
            <person name="Smith M.E."/>
            <person name="Ochoa-Acuna H."/>
            <person name="Chen M.-J.M."/>
            <person name="Childers C.P."/>
            <person name="Qu J."/>
            <person name="Dugan S."/>
            <person name="Lee S.L."/>
            <person name="Chao H."/>
            <person name="Dinh H."/>
            <person name="Han Y."/>
            <person name="Doddapaneni H."/>
            <person name="Worley K.C."/>
            <person name="Muzny D.M."/>
            <person name="Gibbs R.A."/>
            <person name="Richards S."/>
        </authorList>
    </citation>
    <scope>NUCLEOTIDE SEQUENCE</scope>
    <source>
        <strain evidence="11">HAZT.00-mixed</strain>
        <tissue evidence="11">Whole organism</tissue>
    </source>
</reference>
<comment type="subcellular location">
    <subcellularLocation>
        <location evidence="1">Nucleus speckle</location>
    </subcellularLocation>
    <subcellularLocation>
        <location evidence="2">Nucleus</location>
        <location evidence="2">Nucleoplasm</location>
    </subcellularLocation>
</comment>
<dbReference type="GO" id="GO:0000398">
    <property type="term" value="P:mRNA splicing, via spliceosome"/>
    <property type="evidence" value="ECO:0007669"/>
    <property type="project" value="TreeGrafter"/>
</dbReference>
<reference evidence="11" key="1">
    <citation type="submission" date="2014-08" db="EMBL/GenBank/DDBJ databases">
        <authorList>
            <person name="Murali S."/>
            <person name="Richards S."/>
            <person name="Bandaranaike D."/>
            <person name="Bellair M."/>
            <person name="Blankenburg K."/>
            <person name="Chao H."/>
            <person name="Dinh H."/>
            <person name="Doddapaneni H."/>
            <person name="Dugan-Rocha S."/>
            <person name="Elkadiri S."/>
            <person name="Gnanaolivu R."/>
            <person name="Hughes D."/>
            <person name="Lee S."/>
            <person name="Li M."/>
            <person name="Ming W."/>
            <person name="Munidasa M."/>
            <person name="Muniz J."/>
            <person name="Nguyen L."/>
            <person name="Osuji N."/>
            <person name="Pu L.-L."/>
            <person name="Puazo M."/>
            <person name="Skinner E."/>
            <person name="Qu C."/>
            <person name="Quiroz J."/>
            <person name="Raj R."/>
            <person name="Weissenberger G."/>
            <person name="Xin Y."/>
            <person name="Zou X."/>
            <person name="Han Y."/>
            <person name="Worley K."/>
            <person name="Muzny D."/>
            <person name="Gibbs R."/>
        </authorList>
    </citation>
    <scope>NUCLEOTIDE SEQUENCE</scope>
    <source>
        <strain evidence="11">HAZT.00-mixed</strain>
        <tissue evidence="11">Whole organism</tissue>
    </source>
</reference>
<dbReference type="GO" id="GO:0005685">
    <property type="term" value="C:U1 snRNP"/>
    <property type="evidence" value="ECO:0007669"/>
    <property type="project" value="TreeGrafter"/>
</dbReference>
<evidence type="ECO:0000256" key="4">
    <source>
        <dbReference type="ARBA" id="ARBA00022664"/>
    </source>
</evidence>
<feature type="compositionally biased region" description="Basic residues" evidence="9">
    <location>
        <begin position="290"/>
        <end position="317"/>
    </location>
</feature>
<feature type="compositionally biased region" description="Basic residues" evidence="9">
    <location>
        <begin position="237"/>
        <end position="246"/>
    </location>
</feature>
<dbReference type="InterPro" id="IPR012677">
    <property type="entry name" value="Nucleotide-bd_a/b_plait_sf"/>
</dbReference>
<dbReference type="Proteomes" id="UP000694843">
    <property type="component" value="Unplaced"/>
</dbReference>
<evidence type="ECO:0000256" key="5">
    <source>
        <dbReference type="ARBA" id="ARBA00022884"/>
    </source>
</evidence>
<accession>A0A6A0GUH0</accession>
<keyword evidence="12" id="KW-1185">Reference proteome</keyword>
<evidence type="ECO:0000259" key="10">
    <source>
        <dbReference type="PROSITE" id="PS50102"/>
    </source>
</evidence>
<dbReference type="GO" id="GO:0003729">
    <property type="term" value="F:mRNA binding"/>
    <property type="evidence" value="ECO:0007669"/>
    <property type="project" value="TreeGrafter"/>
</dbReference>
<dbReference type="PANTHER" id="PTHR13952">
    <property type="entry name" value="U1 SMALL NUCLEAR RIBONUCLEOPROTEIN 70 KD"/>
    <property type="match status" value="1"/>
</dbReference>
<dbReference type="PANTHER" id="PTHR13952:SF5">
    <property type="entry name" value="U1 SMALL NUCLEAR RIBONUCLEOPROTEIN 70 KDA"/>
    <property type="match status" value="1"/>
</dbReference>
<evidence type="ECO:0000256" key="7">
    <source>
        <dbReference type="ARBA" id="ARBA00023274"/>
    </source>
</evidence>
<name>A0A6A0GUH0_HYAAZ</name>
<evidence type="ECO:0000313" key="13">
    <source>
        <dbReference type="RefSeq" id="XP_018022223.1"/>
    </source>
</evidence>
<dbReference type="InterPro" id="IPR051183">
    <property type="entry name" value="U1_U11-U12_snRNP_70-35kDa"/>
</dbReference>
<evidence type="ECO:0000256" key="3">
    <source>
        <dbReference type="ARBA" id="ARBA00016996"/>
    </source>
</evidence>
<feature type="compositionally biased region" description="Basic residues" evidence="9">
    <location>
        <begin position="258"/>
        <end position="274"/>
    </location>
</feature>
<evidence type="ECO:0000256" key="6">
    <source>
        <dbReference type="ARBA" id="ARBA00023242"/>
    </source>
</evidence>
<dbReference type="InterPro" id="IPR034143">
    <property type="entry name" value="snRNP70_RRM"/>
</dbReference>
<feature type="compositionally biased region" description="Acidic residues" evidence="9">
    <location>
        <begin position="379"/>
        <end position="389"/>
    </location>
</feature>
<reference evidence="13" key="4">
    <citation type="submission" date="2025-04" db="UniProtKB">
        <authorList>
            <consortium name="RefSeq"/>
        </authorList>
    </citation>
    <scope>IDENTIFICATION</scope>
    <source>
        <tissue evidence="13">Whole organism</tissue>
    </source>
</reference>
<dbReference type="FunFam" id="3.30.70.330:FF:000153">
    <property type="entry name" value="U1 small nuclear ribonucleoprotein 70 kDa"/>
    <property type="match status" value="1"/>
</dbReference>
<protein>
    <recommendedName>
        <fullName evidence="3">U1 small nuclear ribonucleoprotein 70 kDa</fullName>
    </recommendedName>
</protein>
<dbReference type="GO" id="GO:0016607">
    <property type="term" value="C:nuclear speck"/>
    <property type="evidence" value="ECO:0007669"/>
    <property type="project" value="UniProtKB-SubCell"/>
</dbReference>
<organism evidence="11">
    <name type="scientific">Hyalella azteca</name>
    <name type="common">Amphipod</name>
    <dbReference type="NCBI Taxonomy" id="294128"/>
    <lineage>
        <taxon>Eukaryota</taxon>
        <taxon>Metazoa</taxon>
        <taxon>Ecdysozoa</taxon>
        <taxon>Arthropoda</taxon>
        <taxon>Crustacea</taxon>
        <taxon>Multicrustacea</taxon>
        <taxon>Malacostraca</taxon>
        <taxon>Eumalacostraca</taxon>
        <taxon>Peracarida</taxon>
        <taxon>Amphipoda</taxon>
        <taxon>Senticaudata</taxon>
        <taxon>Talitrida</taxon>
        <taxon>Talitroidea</taxon>
        <taxon>Hyalellidae</taxon>
        <taxon>Hyalella</taxon>
    </lineage>
</organism>
<dbReference type="GO" id="GO:0071004">
    <property type="term" value="C:U2-type prespliceosome"/>
    <property type="evidence" value="ECO:0007669"/>
    <property type="project" value="TreeGrafter"/>
</dbReference>